<keyword evidence="5" id="KW-1185">Reference proteome</keyword>
<evidence type="ECO:0000313" key="4">
    <source>
        <dbReference type="EMBL" id="GIJ05480.1"/>
    </source>
</evidence>
<evidence type="ECO:0000313" key="5">
    <source>
        <dbReference type="Proteomes" id="UP000652013"/>
    </source>
</evidence>
<organism evidence="4 5">
    <name type="scientific">Spirilliplanes yamanashiensis</name>
    <dbReference type="NCBI Taxonomy" id="42233"/>
    <lineage>
        <taxon>Bacteria</taxon>
        <taxon>Bacillati</taxon>
        <taxon>Actinomycetota</taxon>
        <taxon>Actinomycetes</taxon>
        <taxon>Micromonosporales</taxon>
        <taxon>Micromonosporaceae</taxon>
        <taxon>Spirilliplanes</taxon>
    </lineage>
</organism>
<feature type="chain" id="PRO_5035148146" evidence="3">
    <location>
        <begin position="30"/>
        <end position="528"/>
    </location>
</feature>
<dbReference type="PRINTS" id="PR00922">
    <property type="entry name" value="DADACBPTASE3"/>
</dbReference>
<dbReference type="InterPro" id="IPR012338">
    <property type="entry name" value="Beta-lactam/transpept-like"/>
</dbReference>
<keyword evidence="4" id="KW-0645">Protease</keyword>
<dbReference type="Gene3D" id="3.40.710.10">
    <property type="entry name" value="DD-peptidase/beta-lactamase superfamily"/>
    <property type="match status" value="1"/>
</dbReference>
<proteinExistence type="inferred from homology"/>
<dbReference type="SUPFAM" id="SSF56601">
    <property type="entry name" value="beta-lactamase/transpeptidase-like"/>
    <property type="match status" value="1"/>
</dbReference>
<dbReference type="InterPro" id="IPR000667">
    <property type="entry name" value="Peptidase_S13"/>
</dbReference>
<feature type="signal peptide" evidence="3">
    <location>
        <begin position="1"/>
        <end position="29"/>
    </location>
</feature>
<evidence type="ECO:0000256" key="1">
    <source>
        <dbReference type="ARBA" id="ARBA00006096"/>
    </source>
</evidence>
<dbReference type="GO" id="GO:0004185">
    <property type="term" value="F:serine-type carboxypeptidase activity"/>
    <property type="evidence" value="ECO:0007669"/>
    <property type="project" value="InterPro"/>
</dbReference>
<keyword evidence="4" id="KW-0121">Carboxypeptidase</keyword>
<evidence type="ECO:0000256" key="3">
    <source>
        <dbReference type="SAM" id="SignalP"/>
    </source>
</evidence>
<dbReference type="GO" id="GO:0006508">
    <property type="term" value="P:proteolysis"/>
    <property type="evidence" value="ECO:0007669"/>
    <property type="project" value="InterPro"/>
</dbReference>
<comment type="similarity">
    <text evidence="1">Belongs to the peptidase S13 family.</text>
</comment>
<name>A0A8J3YCJ5_9ACTN</name>
<dbReference type="PANTHER" id="PTHR30023:SF0">
    <property type="entry name" value="PENICILLIN-SENSITIVE CARBOXYPEPTIDASE A"/>
    <property type="match status" value="1"/>
</dbReference>
<dbReference type="Pfam" id="PF02113">
    <property type="entry name" value="Peptidase_S13"/>
    <property type="match status" value="1"/>
</dbReference>
<dbReference type="GO" id="GO:0000270">
    <property type="term" value="P:peptidoglycan metabolic process"/>
    <property type="evidence" value="ECO:0007669"/>
    <property type="project" value="TreeGrafter"/>
</dbReference>
<dbReference type="AlphaFoldDB" id="A0A8J3YCJ5"/>
<evidence type="ECO:0000256" key="2">
    <source>
        <dbReference type="ARBA" id="ARBA00022801"/>
    </source>
</evidence>
<dbReference type="RefSeq" id="WP_203940689.1">
    <property type="nucleotide sequence ID" value="NZ_BAAAGJ010000005.1"/>
</dbReference>
<dbReference type="EMBL" id="BOOY01000033">
    <property type="protein sequence ID" value="GIJ05480.1"/>
    <property type="molecule type" value="Genomic_DNA"/>
</dbReference>
<keyword evidence="3" id="KW-0732">Signal</keyword>
<keyword evidence="2" id="KW-0378">Hydrolase</keyword>
<comment type="caution">
    <text evidence="4">The sequence shown here is derived from an EMBL/GenBank/DDBJ whole genome shotgun (WGS) entry which is preliminary data.</text>
</comment>
<protein>
    <submittedName>
        <fullName evidence="4">D-alanyl-D-alanine carboxypeptidase DacC</fullName>
    </submittedName>
</protein>
<accession>A0A8J3YCJ5</accession>
<dbReference type="Proteomes" id="UP000652013">
    <property type="component" value="Unassembled WGS sequence"/>
</dbReference>
<dbReference type="NCBIfam" id="TIGR00666">
    <property type="entry name" value="PBP4"/>
    <property type="match status" value="1"/>
</dbReference>
<dbReference type="Gene3D" id="3.50.80.20">
    <property type="entry name" value="D-Ala-D-Ala carboxypeptidase C, peptidase S13"/>
    <property type="match status" value="1"/>
</dbReference>
<gene>
    <name evidence="4" type="primary">dacC</name>
    <name evidence="4" type="ORF">Sya03_48320</name>
</gene>
<sequence>MRAVRSVVVAVTATAAVVAGGVATRSAFADPAPRAVAVADPALTARLDQILATGALSGTTTGLQVRDAAGATVYAQKSGDRVIPASNMKLLTSAAALEVLGRSFRWNTTVLSTGTRSGTTLTGDLYLKGYGDPMVTAAEYDKLAKAVATAGIRSVTGSLVADDTWFDGVRLGTDWAWEDETYASSAPVGALTVAADADYNLNSVVVTTKPATAAGRAATVTVTPANSGVTVVNRTTTGASGSAETVGAGRTHGTNTIVVTGSVPLGGAATDAVSVENPTIYAATVFKAALAKHGVRVAKATQYKATPAAAKTVTTRTSPTLATLMTPFLKLSNNGHAEILLKTMGRKVSNTGTWPAGLAAANAALAKLGVDTAVIRSVDGSGLSRRDWLTTGQIANLLVAAQSKVWFDGWYAALPIAGNPDRIQGGTLRSRLTTGPAANNLRAKTGTLTGVNALSGYVTDAGGRRLVFSMVVNNGLSNANGILDQVGDALARSGGPAGAAALSRGTVKPGPVATRAGEDVECSWIGAC</sequence>
<reference evidence="4" key="1">
    <citation type="submission" date="2021-01" db="EMBL/GenBank/DDBJ databases">
        <title>Whole genome shotgun sequence of Spirilliplanes yamanashiensis NBRC 15828.</title>
        <authorList>
            <person name="Komaki H."/>
            <person name="Tamura T."/>
        </authorList>
    </citation>
    <scope>NUCLEOTIDE SEQUENCE</scope>
    <source>
        <strain evidence="4">NBRC 15828</strain>
    </source>
</reference>
<dbReference type="PANTHER" id="PTHR30023">
    <property type="entry name" value="D-ALANYL-D-ALANINE CARBOXYPEPTIDASE"/>
    <property type="match status" value="1"/>
</dbReference>